<organism evidence="2">
    <name type="scientific">Shewanella sp. (strain MR-7)</name>
    <dbReference type="NCBI Taxonomy" id="60481"/>
    <lineage>
        <taxon>Bacteria</taxon>
        <taxon>Pseudomonadati</taxon>
        <taxon>Pseudomonadota</taxon>
        <taxon>Gammaproteobacteria</taxon>
        <taxon>Alteromonadales</taxon>
        <taxon>Shewanellaceae</taxon>
        <taxon>Shewanella</taxon>
    </lineage>
</organism>
<feature type="chain" id="PRO_5004173488" evidence="1">
    <location>
        <begin position="20"/>
        <end position="474"/>
    </location>
</feature>
<reference evidence="2" key="1">
    <citation type="submission" date="2006-08" db="EMBL/GenBank/DDBJ databases">
        <title>Complete sequence of Chromosome1 of Shewanella sp. MR-7.</title>
        <authorList>
            <consortium name="US DOE Joint Genome Institute"/>
            <person name="Copeland A."/>
            <person name="Lucas S."/>
            <person name="Lapidus A."/>
            <person name="Barry K."/>
            <person name="Detter J.C."/>
            <person name="Glavina del Rio T."/>
            <person name="Hammon N."/>
            <person name="Israni S."/>
            <person name="Dalin E."/>
            <person name="Tice H."/>
            <person name="Pitluck S."/>
            <person name="Kiss H."/>
            <person name="Brettin T."/>
            <person name="Bruce D."/>
            <person name="Han C."/>
            <person name="Tapia R."/>
            <person name="Gilna P."/>
            <person name="Schmutz J."/>
            <person name="Larimer F."/>
            <person name="Land M."/>
            <person name="Hauser L."/>
            <person name="Kyrpides N."/>
            <person name="Mikhailova N."/>
            <person name="Nealson K."/>
            <person name="Konstantinidis K."/>
            <person name="Klappenbach J."/>
            <person name="Tiedje J."/>
            <person name="Richardson P."/>
        </authorList>
    </citation>
    <scope>NUCLEOTIDE SEQUENCE</scope>
    <source>
        <strain evidence="2">MR-7</strain>
    </source>
</reference>
<evidence type="ECO:0000313" key="2">
    <source>
        <dbReference type="EMBL" id="ABI43908.1"/>
    </source>
</evidence>
<name>Q0HSJ7_SHESR</name>
<dbReference type="HOGENOM" id="CLU_558831_0_0_6"/>
<evidence type="ECO:0000256" key="1">
    <source>
        <dbReference type="SAM" id="SignalP"/>
    </source>
</evidence>
<keyword evidence="1" id="KW-0732">Signal</keyword>
<proteinExistence type="predicted"/>
<sequence>MFKYLAISCSLLYSSSTLASNNLPQVLDYYPTCEYKNISTKNNHYTVEIDKNELLEIKYTDSTPFYSRYFEKVLKSIQQDALSEGADAIIIERITLRIIGVKKIKNNEYIDKIKFITTTTNIISCQNDIPSTTPTPYNSKGENIAKDREIHLTTLAKNDYINIYKQAKNHLAPAANVTLNSAYSLSNGKPESSINQLMGPESVKLSMRDGSTAYVYGRTLWIYAKNSQIIRIDKNQSILNKHGSNMIEPSDNYDQDNWIIDGKIQFKDKLAQILSLEKIEQKGNEYHLDGKNNKLILHFETFSLNNRHETAEMLTGFSFVPRKNSAKHTSIQFNEFDDNKIKQIISNKNEDEFILSHTQLANIIKIPNQVDSSRNEQWVIANENILLGINDIEARKVSKIRFTESLTRNQNKDEFIKTLKNYNIPITKSDFLSKNQESEDNFEQVFYRKDNVSLTATFESEDMNAQLIDLLIEL</sequence>
<dbReference type="EMBL" id="CP000444">
    <property type="protein sequence ID" value="ABI43908.1"/>
    <property type="molecule type" value="Genomic_DNA"/>
</dbReference>
<accession>Q0HSJ7</accession>
<protein>
    <submittedName>
        <fullName evidence="2">Uncharacterized protein</fullName>
    </submittedName>
</protein>
<dbReference type="AlphaFoldDB" id="Q0HSJ7"/>
<gene>
    <name evidence="2" type="ordered locus">Shewmr7_2924</name>
</gene>
<feature type="signal peptide" evidence="1">
    <location>
        <begin position="1"/>
        <end position="19"/>
    </location>
</feature>
<dbReference type="KEGG" id="shm:Shewmr7_2924"/>